<dbReference type="Pfam" id="PF00069">
    <property type="entry name" value="Pkinase"/>
    <property type="match status" value="1"/>
</dbReference>
<reference evidence="11 12" key="1">
    <citation type="submission" date="2018-04" db="EMBL/GenBank/DDBJ databases">
        <title>The genome of golden apple snail Pomacea canaliculata provides insight into stress tolerance and invasive adaptation.</title>
        <authorList>
            <person name="Liu C."/>
            <person name="Liu B."/>
            <person name="Ren Y."/>
            <person name="Zhang Y."/>
            <person name="Wang H."/>
            <person name="Li S."/>
            <person name="Jiang F."/>
            <person name="Yin L."/>
            <person name="Zhang G."/>
            <person name="Qian W."/>
            <person name="Fan W."/>
        </authorList>
    </citation>
    <scope>NUCLEOTIDE SEQUENCE [LARGE SCALE GENOMIC DNA]</scope>
    <source>
        <strain evidence="11">SZHN2017</strain>
        <tissue evidence="11">Muscle</tissue>
    </source>
</reference>
<dbReference type="InterPro" id="IPR050108">
    <property type="entry name" value="CDK"/>
</dbReference>
<evidence type="ECO:0000256" key="5">
    <source>
        <dbReference type="ARBA" id="ARBA00022741"/>
    </source>
</evidence>
<keyword evidence="4" id="KW-0808">Transferase</keyword>
<feature type="region of interest" description="Disordered" evidence="9">
    <location>
        <begin position="846"/>
        <end position="871"/>
    </location>
</feature>
<feature type="compositionally biased region" description="Polar residues" evidence="9">
    <location>
        <begin position="1232"/>
        <end position="1249"/>
    </location>
</feature>
<dbReference type="GO" id="GO:0005524">
    <property type="term" value="F:ATP binding"/>
    <property type="evidence" value="ECO:0007669"/>
    <property type="project" value="UniProtKB-KW"/>
</dbReference>
<evidence type="ECO:0000256" key="4">
    <source>
        <dbReference type="ARBA" id="ARBA00022679"/>
    </source>
</evidence>
<keyword evidence="12" id="KW-1185">Reference proteome</keyword>
<comment type="caution">
    <text evidence="11">The sequence shown here is derived from an EMBL/GenBank/DDBJ whole genome shotgun (WGS) entry which is preliminary data.</text>
</comment>
<keyword evidence="3" id="KW-0723">Serine/threonine-protein kinase</keyword>
<feature type="compositionally biased region" description="Gly residues" evidence="9">
    <location>
        <begin position="1300"/>
        <end position="1309"/>
    </location>
</feature>
<feature type="region of interest" description="Disordered" evidence="9">
    <location>
        <begin position="23"/>
        <end position="381"/>
    </location>
</feature>
<evidence type="ECO:0000313" key="11">
    <source>
        <dbReference type="EMBL" id="PVD29863.1"/>
    </source>
</evidence>
<dbReference type="Gene3D" id="1.10.510.10">
    <property type="entry name" value="Transferase(Phosphotransferase) domain 1"/>
    <property type="match status" value="1"/>
</dbReference>
<evidence type="ECO:0000259" key="10">
    <source>
        <dbReference type="PROSITE" id="PS50011"/>
    </source>
</evidence>
<feature type="domain" description="Protein kinase" evidence="10">
    <location>
        <begin position="515"/>
        <end position="804"/>
    </location>
</feature>
<evidence type="ECO:0000256" key="7">
    <source>
        <dbReference type="ARBA" id="ARBA00022840"/>
    </source>
</evidence>
<name>A0A2T7P8W8_POMCA</name>
<dbReference type="InterPro" id="IPR008271">
    <property type="entry name" value="Ser/Thr_kinase_AS"/>
</dbReference>
<feature type="compositionally biased region" description="Basic residues" evidence="9">
    <location>
        <begin position="139"/>
        <end position="149"/>
    </location>
</feature>
<feature type="compositionally biased region" description="Low complexity" evidence="9">
    <location>
        <begin position="278"/>
        <end position="301"/>
    </location>
</feature>
<feature type="region of interest" description="Disordered" evidence="9">
    <location>
        <begin position="893"/>
        <end position="924"/>
    </location>
</feature>
<feature type="compositionally biased region" description="Low complexity" evidence="9">
    <location>
        <begin position="172"/>
        <end position="181"/>
    </location>
</feature>
<dbReference type="Proteomes" id="UP000245119">
    <property type="component" value="Linkage Group LG5"/>
</dbReference>
<sequence length="1309" mass="145161">MPRNRRQESPFYEYDARAYAHLVPQNEGRVSRTSQYEGGHYNSMPGSKQKKQKKKKSRKQRSRDREDKRQQQTTKPLVAYDDISSDSDLSPATSHVPMPSLADSDRHSRRPSPGTEIRSYISQRSHSNSPGTLTSSHRTSSKKSKRPRTVRSPETIRESSDNRESRNHGHSGSRTTTSSSTKNHPPLPVSDRTAEQLPKSYADLPKAYSSRGLSPSPRSNAYKRYRSRTPSPRRESARSRSPLPSSRRKKHSTRDREESPVRYIKKTSHLSRPRRSYSRSPSRSPSRNSSSSYSRSKVSVSDFKYSTSLAAELSKHKRAREIKSKRRELDVVDSVQDTSTPVRKETRSPSNSPIREVIKVDSDDASNTPTPTPTPSAVKKQERTLGKIEENFVIKVENVKQGEEEVQQRRVVEGKKPVMPLPPLPQSVPSIPKQHSPIESVKEEQAVAIQPAFQKRGRSGESNGLPQMSTLPCLPLPDVTDDMDLDNSPLSDTNDLEPAEKRPRRIIDLPMPPAMDEPEDDDNDSEEAVSNNESRLNGPKLRLPKICHRRLDERKVTSWGERCVDVFSNLEIIGEGTYGLVYKAKEANTGAFYLVFEYMDHDLMGLLESGLVTFKEEHIASFMKQLLRGLQYCHQKNFLHRDIKCSNILLNNRGQIKLGDLGLARYFSAEDKERLYTNKVITLWYRPPELLLGEERYGPAIDVWSLGCILGELFTRKPIFQAKEEFAQLELISRTCGTPCPANWPEVIKLPLFHTFKPKRQYRRRLREEFGFLPRLALDLMDHMLELDPSKRCTAQQGIDSPWLRDIEPDKIPPPDLPKDQDCHELWCKNRKKMLRHDAMREQLEVGRLAPGAPGKAISSDTAAGVKGVPRTIDKPSFLDTKLSSLASLFSRDTAVPSSHKDEELQVPRSGEGDGKGTMTEPPSEDVANIQATLTKLISLLHAQQGISVSQIAKSLNVTVDNKTAALLDNLRHQLITAQVDAENTSTNSSQPPSGGSVSLNVPGSASTNMSVGTAGNPANYQALDLEGSAFASRRQAIADPEVNLNSGSDKHAGVKAALAKLLSQQGMTVSIGGTLYSETAQQSAMFAESQPAASSAAAATSQVSLRLPQLSFSAGSERGQTGELDKPALTATRQVADRNEDAPTSFTFSRNFLASEDSHSSISSDGPADPLRSGSLFIDREYDRSNRGLGISPGEFPERRVPPREFMVERSTTLPTRTSTAGPPRGVGLPSYQTGTTGYRDSPSTGDGSDTFEFRGNLDAGDAFRGTSGSYGRSSVNERQENRDIYRGASGLGDNRDGYLGGRGNYGW</sequence>
<accession>A0A2T7P8W8</accession>
<organism evidence="11 12">
    <name type="scientific">Pomacea canaliculata</name>
    <name type="common">Golden apple snail</name>
    <dbReference type="NCBI Taxonomy" id="400727"/>
    <lineage>
        <taxon>Eukaryota</taxon>
        <taxon>Metazoa</taxon>
        <taxon>Spiralia</taxon>
        <taxon>Lophotrochozoa</taxon>
        <taxon>Mollusca</taxon>
        <taxon>Gastropoda</taxon>
        <taxon>Caenogastropoda</taxon>
        <taxon>Architaenioglossa</taxon>
        <taxon>Ampullarioidea</taxon>
        <taxon>Ampullariidae</taxon>
        <taxon>Pomacea</taxon>
    </lineage>
</organism>
<dbReference type="FunFam" id="1.10.510.10:FF:000415">
    <property type="entry name" value="CMGC/CDK/CRK7 protein kinase, variant"/>
    <property type="match status" value="1"/>
</dbReference>
<dbReference type="OrthoDB" id="28397at2759"/>
<feature type="compositionally biased region" description="Polar residues" evidence="9">
    <location>
        <begin position="120"/>
        <end position="131"/>
    </location>
</feature>
<feature type="compositionally biased region" description="Basic residues" evidence="9">
    <location>
        <begin position="263"/>
        <end position="277"/>
    </location>
</feature>
<proteinExistence type="inferred from homology"/>
<feature type="compositionally biased region" description="Basic and acidic residues" evidence="9">
    <location>
        <begin position="1277"/>
        <end position="1287"/>
    </location>
</feature>
<keyword evidence="6" id="KW-0418">Kinase</keyword>
<dbReference type="InterPro" id="IPR011009">
    <property type="entry name" value="Kinase-like_dom_sf"/>
</dbReference>
<feature type="compositionally biased region" description="Basic and acidic residues" evidence="9">
    <location>
        <begin position="899"/>
        <end position="915"/>
    </location>
</feature>
<keyword evidence="7" id="KW-0067">ATP-binding</keyword>
<feature type="region of interest" description="Disordered" evidence="9">
    <location>
        <begin position="454"/>
        <end position="537"/>
    </location>
</feature>
<comment type="catalytic activity">
    <reaction evidence="8">
        <text>[DNA-directed RNA polymerase] + ATP = phospho-[DNA-directed RNA polymerase] + ADP + H(+)</text>
        <dbReference type="Rhea" id="RHEA:10216"/>
        <dbReference type="Rhea" id="RHEA-COMP:11321"/>
        <dbReference type="Rhea" id="RHEA-COMP:11322"/>
        <dbReference type="ChEBI" id="CHEBI:15378"/>
        <dbReference type="ChEBI" id="CHEBI:30616"/>
        <dbReference type="ChEBI" id="CHEBI:43176"/>
        <dbReference type="ChEBI" id="CHEBI:68546"/>
        <dbReference type="ChEBI" id="CHEBI:456216"/>
        <dbReference type="EC" id="2.7.11.23"/>
    </reaction>
</comment>
<dbReference type="EMBL" id="PZQS01000005">
    <property type="protein sequence ID" value="PVD29863.1"/>
    <property type="molecule type" value="Genomic_DNA"/>
</dbReference>
<evidence type="ECO:0000313" key="12">
    <source>
        <dbReference type="Proteomes" id="UP000245119"/>
    </source>
</evidence>
<dbReference type="SUPFAM" id="SSF56112">
    <property type="entry name" value="Protein kinase-like (PK-like)"/>
    <property type="match status" value="1"/>
</dbReference>
<evidence type="ECO:0000256" key="9">
    <source>
        <dbReference type="SAM" id="MobiDB-lite"/>
    </source>
</evidence>
<gene>
    <name evidence="11" type="ORF">C0Q70_09120</name>
</gene>
<dbReference type="GO" id="GO:0008024">
    <property type="term" value="C:cyclin/CDK positive transcription elongation factor complex"/>
    <property type="evidence" value="ECO:0007669"/>
    <property type="project" value="TreeGrafter"/>
</dbReference>
<protein>
    <recommendedName>
        <fullName evidence="2">[RNA-polymerase]-subunit kinase</fullName>
        <ecNumber evidence="2">2.7.11.23</ecNumber>
    </recommendedName>
</protein>
<dbReference type="GO" id="GO:0032968">
    <property type="term" value="P:positive regulation of transcription elongation by RNA polymerase II"/>
    <property type="evidence" value="ECO:0007669"/>
    <property type="project" value="TreeGrafter"/>
</dbReference>
<feature type="compositionally biased region" description="Basic and acidic residues" evidence="9">
    <location>
        <begin position="498"/>
        <end position="507"/>
    </location>
</feature>
<feature type="compositionally biased region" description="Polar residues" evidence="9">
    <location>
        <begin position="460"/>
        <end position="470"/>
    </location>
</feature>
<dbReference type="InterPro" id="IPR000719">
    <property type="entry name" value="Prot_kinase_dom"/>
</dbReference>
<evidence type="ECO:0000256" key="1">
    <source>
        <dbReference type="ARBA" id="ARBA00006485"/>
    </source>
</evidence>
<feature type="compositionally biased region" description="Acidic residues" evidence="9">
    <location>
        <begin position="516"/>
        <end position="527"/>
    </location>
</feature>
<dbReference type="PANTHER" id="PTHR24056">
    <property type="entry name" value="CELL DIVISION PROTEIN KINASE"/>
    <property type="match status" value="1"/>
</dbReference>
<feature type="region of interest" description="Disordered" evidence="9">
    <location>
        <begin position="982"/>
        <end position="1013"/>
    </location>
</feature>
<evidence type="ECO:0000256" key="8">
    <source>
        <dbReference type="ARBA" id="ARBA00049280"/>
    </source>
</evidence>
<dbReference type="SMART" id="SM00220">
    <property type="entry name" value="S_TKc"/>
    <property type="match status" value="1"/>
</dbReference>
<feature type="compositionally biased region" description="Basic residues" evidence="9">
    <location>
        <begin position="315"/>
        <end position="326"/>
    </location>
</feature>
<dbReference type="GO" id="GO:0030332">
    <property type="term" value="F:cyclin binding"/>
    <property type="evidence" value="ECO:0007669"/>
    <property type="project" value="TreeGrafter"/>
</dbReference>
<feature type="compositionally biased region" description="Basic and acidic residues" evidence="9">
    <location>
        <begin position="154"/>
        <end position="167"/>
    </location>
</feature>
<feature type="region of interest" description="Disordered" evidence="9">
    <location>
        <begin position="1214"/>
        <end position="1309"/>
    </location>
</feature>
<evidence type="ECO:0000256" key="2">
    <source>
        <dbReference type="ARBA" id="ARBA00012409"/>
    </source>
</evidence>
<dbReference type="GO" id="GO:0008353">
    <property type="term" value="F:RNA polymerase II CTD heptapeptide repeat kinase activity"/>
    <property type="evidence" value="ECO:0007669"/>
    <property type="project" value="UniProtKB-EC"/>
</dbReference>
<dbReference type="PROSITE" id="PS50011">
    <property type="entry name" value="PROTEIN_KINASE_DOM"/>
    <property type="match status" value="1"/>
</dbReference>
<evidence type="ECO:0000256" key="6">
    <source>
        <dbReference type="ARBA" id="ARBA00022777"/>
    </source>
</evidence>
<dbReference type="Gene3D" id="3.30.200.20">
    <property type="entry name" value="Phosphorylase Kinase, domain 1"/>
    <property type="match status" value="1"/>
</dbReference>
<dbReference type="EC" id="2.7.11.23" evidence="2"/>
<keyword evidence="5" id="KW-0547">Nucleotide-binding</keyword>
<dbReference type="PANTHER" id="PTHR24056:SF546">
    <property type="entry name" value="CYCLIN-DEPENDENT KINASE 12"/>
    <property type="match status" value="1"/>
</dbReference>
<dbReference type="STRING" id="400727.A0A2T7P8W8"/>
<dbReference type="PROSITE" id="PS00108">
    <property type="entry name" value="PROTEIN_KINASE_ST"/>
    <property type="match status" value="1"/>
</dbReference>
<evidence type="ECO:0000256" key="3">
    <source>
        <dbReference type="ARBA" id="ARBA00022527"/>
    </source>
</evidence>
<comment type="similarity">
    <text evidence="1">Belongs to the protein kinase superfamily. CMGC Ser/Thr protein kinase family. CDC2/CDKX subfamily.</text>
</comment>
<feature type="compositionally biased region" description="Basic residues" evidence="9">
    <location>
        <begin position="48"/>
        <end position="62"/>
    </location>
</feature>
<feature type="region of interest" description="Disordered" evidence="9">
    <location>
        <begin position="1115"/>
        <end position="1144"/>
    </location>
</feature>